<evidence type="ECO:0000313" key="2">
    <source>
        <dbReference type="Proteomes" id="UP001060919"/>
    </source>
</evidence>
<organism evidence="1 2">
    <name type="scientific">Aureispira anguillae</name>
    <dbReference type="NCBI Taxonomy" id="2864201"/>
    <lineage>
        <taxon>Bacteria</taxon>
        <taxon>Pseudomonadati</taxon>
        <taxon>Bacteroidota</taxon>
        <taxon>Saprospiria</taxon>
        <taxon>Saprospirales</taxon>
        <taxon>Saprospiraceae</taxon>
        <taxon>Aureispira</taxon>
    </lineage>
</organism>
<sequence>MKTYKNTVKLLFFSFLFLSFHQWGLAQKLKEGTLENHVHLLFGLTQPILVEGFNIEGNLFWKRLAVDYSHGISLDLKGDVVSNAMKEQHLAAHIPFSTGFGVGYRFNDWLNLRLEPKWHRFQIYYNGTDWENGNLVTDYTTFSLGLGMYINWRPFRKMNNFLKGIMLAPSIRFWPTIASSLPSNQVEYFNRVTNQVETHHRQEIGIANTPLIVNISIGYSLSF</sequence>
<accession>A0A915YIL1</accession>
<dbReference type="AlphaFoldDB" id="A0A915YIL1"/>
<proteinExistence type="predicted"/>
<evidence type="ECO:0008006" key="3">
    <source>
        <dbReference type="Google" id="ProtNLM"/>
    </source>
</evidence>
<gene>
    <name evidence="1" type="ORF">AsAng_0046360</name>
</gene>
<name>A0A915YIL1_9BACT</name>
<protein>
    <recommendedName>
        <fullName evidence="3">Outer membrane protein beta-barrel domain-containing protein</fullName>
    </recommendedName>
</protein>
<dbReference type="Proteomes" id="UP001060919">
    <property type="component" value="Chromosome"/>
</dbReference>
<evidence type="ECO:0000313" key="1">
    <source>
        <dbReference type="EMBL" id="BDS13873.1"/>
    </source>
</evidence>
<reference evidence="1" key="1">
    <citation type="submission" date="2022-09" db="EMBL/GenBank/DDBJ databases">
        <title>Aureispira anguillicida sp. nov., isolated from Leptocephalus of Japanese eel Anguilla japonica.</title>
        <authorList>
            <person name="Yuasa K."/>
            <person name="Mekata T."/>
            <person name="Ikunari K."/>
        </authorList>
    </citation>
    <scope>NUCLEOTIDE SEQUENCE</scope>
    <source>
        <strain evidence="1">EL160426</strain>
    </source>
</reference>
<dbReference type="EMBL" id="AP026867">
    <property type="protein sequence ID" value="BDS13873.1"/>
    <property type="molecule type" value="Genomic_DNA"/>
</dbReference>
<dbReference type="RefSeq" id="WP_264789122.1">
    <property type="nucleotide sequence ID" value="NZ_AP026867.1"/>
</dbReference>
<dbReference type="KEGG" id="aup:AsAng_0046360"/>
<keyword evidence="2" id="KW-1185">Reference proteome</keyword>